<accession>A0A1I2E722</accession>
<keyword evidence="3" id="KW-1185">Reference proteome</keyword>
<keyword evidence="1" id="KW-0732">Signal</keyword>
<feature type="chain" id="PRO_5039536881" evidence="1">
    <location>
        <begin position="19"/>
        <end position="252"/>
    </location>
</feature>
<dbReference type="RefSeq" id="WP_093713445.1">
    <property type="nucleotide sequence ID" value="NZ_FONG01000006.1"/>
</dbReference>
<dbReference type="InterPro" id="IPR026467">
    <property type="entry name" value="Ser/Gly_Cys_C_dom"/>
</dbReference>
<feature type="signal peptide" evidence="1">
    <location>
        <begin position="1"/>
        <end position="18"/>
    </location>
</feature>
<sequence>MWILLLLVACAAAASAGARLCLAGVAAGGVPGERRGPAAEVGLYETAFLAGGPGRVTDTALVALVGRRRVLLAHTGWVTVVAPDDEDGLDEVECALMAAAGPDGQASLAAIRAAHAATDAVRALGERLAAAGLAVPLAARERVAAGVRQVRGATALTLAMAAATLALNGSPRTAGGTPALLWYVLPLLLTCSCWAVAGVEFYPYTRWASAAGQDALRAIPRAAPPLLALAARGPRVLPDPGIRAALRGRHRP</sequence>
<proteinExistence type="predicted"/>
<protein>
    <submittedName>
        <fullName evidence="2">TIGR04222 domain-containing protein</fullName>
    </submittedName>
</protein>
<dbReference type="OrthoDB" id="3620552at2"/>
<dbReference type="NCBIfam" id="TIGR04222">
    <property type="entry name" value="near_uncomplex"/>
    <property type="match status" value="1"/>
</dbReference>
<gene>
    <name evidence="2" type="ORF">SAMN05216251_10645</name>
</gene>
<dbReference type="STRING" id="380248.SAMN05216251_10645"/>
<dbReference type="AlphaFoldDB" id="A0A1I2E722"/>
<organism evidence="2 3">
    <name type="scientific">Actinacidiphila alni</name>
    <dbReference type="NCBI Taxonomy" id="380248"/>
    <lineage>
        <taxon>Bacteria</taxon>
        <taxon>Bacillati</taxon>
        <taxon>Actinomycetota</taxon>
        <taxon>Actinomycetes</taxon>
        <taxon>Kitasatosporales</taxon>
        <taxon>Streptomycetaceae</taxon>
        <taxon>Actinacidiphila</taxon>
    </lineage>
</organism>
<reference evidence="2 3" key="1">
    <citation type="submission" date="2016-10" db="EMBL/GenBank/DDBJ databases">
        <authorList>
            <person name="de Groot N.N."/>
        </authorList>
    </citation>
    <scope>NUCLEOTIDE SEQUENCE [LARGE SCALE GENOMIC DNA]</scope>
    <source>
        <strain evidence="2 3">CGMCC 4.3510</strain>
    </source>
</reference>
<evidence type="ECO:0000256" key="1">
    <source>
        <dbReference type="SAM" id="SignalP"/>
    </source>
</evidence>
<evidence type="ECO:0000313" key="2">
    <source>
        <dbReference type="EMBL" id="SFE88278.1"/>
    </source>
</evidence>
<evidence type="ECO:0000313" key="3">
    <source>
        <dbReference type="Proteomes" id="UP000199323"/>
    </source>
</evidence>
<name>A0A1I2E722_9ACTN</name>
<dbReference type="EMBL" id="FONG01000006">
    <property type="protein sequence ID" value="SFE88278.1"/>
    <property type="molecule type" value="Genomic_DNA"/>
</dbReference>
<dbReference type="Proteomes" id="UP000199323">
    <property type="component" value="Unassembled WGS sequence"/>
</dbReference>